<feature type="region of interest" description="Disordered" evidence="1">
    <location>
        <begin position="98"/>
        <end position="173"/>
    </location>
</feature>
<name>A0A7C8U1C4_ORBOL</name>
<feature type="compositionally biased region" description="Polar residues" evidence="1">
    <location>
        <begin position="105"/>
        <end position="114"/>
    </location>
</feature>
<evidence type="ECO:0000313" key="2">
    <source>
        <dbReference type="EMBL" id="KAF3190754.1"/>
    </source>
</evidence>
<protein>
    <submittedName>
        <fullName evidence="2">Uncharacterized protein</fullName>
    </submittedName>
</protein>
<evidence type="ECO:0000313" key="3">
    <source>
        <dbReference type="Proteomes" id="UP000479691"/>
    </source>
</evidence>
<dbReference type="AlphaFoldDB" id="A0A7C8U1C4"/>
<evidence type="ECO:0000256" key="1">
    <source>
        <dbReference type="SAM" id="MobiDB-lite"/>
    </source>
</evidence>
<reference evidence="2 3" key="1">
    <citation type="submission" date="2019-06" db="EMBL/GenBank/DDBJ databases">
        <authorList>
            <person name="Palmer J.M."/>
        </authorList>
    </citation>
    <scope>NUCLEOTIDE SEQUENCE [LARGE SCALE GENOMIC DNA]</scope>
    <source>
        <strain evidence="2 3">TWF788</strain>
    </source>
</reference>
<organism evidence="2 3">
    <name type="scientific">Orbilia oligospora</name>
    <name type="common">Nematode-trapping fungus</name>
    <name type="synonym">Arthrobotrys oligospora</name>
    <dbReference type="NCBI Taxonomy" id="2813651"/>
    <lineage>
        <taxon>Eukaryota</taxon>
        <taxon>Fungi</taxon>
        <taxon>Dikarya</taxon>
        <taxon>Ascomycota</taxon>
        <taxon>Pezizomycotina</taxon>
        <taxon>Orbiliomycetes</taxon>
        <taxon>Orbiliales</taxon>
        <taxon>Orbiliaceae</taxon>
        <taxon>Orbilia</taxon>
    </lineage>
</organism>
<accession>A0A7C8U1C4</accession>
<feature type="compositionally biased region" description="Polar residues" evidence="1">
    <location>
        <begin position="136"/>
        <end position="173"/>
    </location>
</feature>
<comment type="caution">
    <text evidence="2">The sequence shown here is derived from an EMBL/GenBank/DDBJ whole genome shotgun (WGS) entry which is preliminary data.</text>
</comment>
<dbReference type="EMBL" id="JAABOE010000005">
    <property type="protein sequence ID" value="KAF3190754.1"/>
    <property type="molecule type" value="Genomic_DNA"/>
</dbReference>
<proteinExistence type="predicted"/>
<sequence length="192" mass="21215">MLCQELGLLLAESMTPMIRAVGVMLRRLRQEMTVAPARNRELLERQFQFWSELEEALDQWHRSFAKSKPNSPTITATTPKSSDTILEALDMANQLDPVIEEASAPRSTTKTNQVIMGPENLDPQRATHGPGDNHSRASMSSLGPSGNRSLPSPNTNTAFTDKSPRRTSQSSNSFALYPAHVAALTNQTELRL</sequence>
<dbReference type="Proteomes" id="UP000479691">
    <property type="component" value="Unassembled WGS sequence"/>
</dbReference>
<gene>
    <name evidence="2" type="ORF">TWF788_008276</name>
</gene>